<dbReference type="SUPFAM" id="SSF55166">
    <property type="entry name" value="Hedgehog/DD-peptidase"/>
    <property type="match status" value="1"/>
</dbReference>
<dbReference type="Gene3D" id="3.30.1380.10">
    <property type="match status" value="1"/>
</dbReference>
<dbReference type="InterPro" id="IPR009045">
    <property type="entry name" value="Zn_M74/Hedgehog-like"/>
</dbReference>
<protein>
    <recommendedName>
        <fullName evidence="3">Peptidase M15A C-terminal domain-containing protein</fullName>
    </recommendedName>
</protein>
<dbReference type="Proteomes" id="UP000031666">
    <property type="component" value="Unassembled WGS sequence"/>
</dbReference>
<organism evidence="1 2">
    <name type="scientific">Vibrio ishigakensis</name>
    <dbReference type="NCBI Taxonomy" id="1481914"/>
    <lineage>
        <taxon>Bacteria</taxon>
        <taxon>Pseudomonadati</taxon>
        <taxon>Pseudomonadota</taxon>
        <taxon>Gammaproteobacteria</taxon>
        <taxon>Vibrionales</taxon>
        <taxon>Vibrionaceae</taxon>
        <taxon>Vibrio</taxon>
    </lineage>
</organism>
<dbReference type="STRING" id="1481914.JCM19241_3219"/>
<evidence type="ECO:0000313" key="1">
    <source>
        <dbReference type="EMBL" id="GAM75307.1"/>
    </source>
</evidence>
<evidence type="ECO:0008006" key="3">
    <source>
        <dbReference type="Google" id="ProtNLM"/>
    </source>
</evidence>
<comment type="caution">
    <text evidence="1">The sequence shown here is derived from an EMBL/GenBank/DDBJ whole genome shotgun (WGS) entry which is preliminary data.</text>
</comment>
<accession>A0A0B8QE72</accession>
<dbReference type="EMBL" id="BBSC01000004">
    <property type="protein sequence ID" value="GAM75307.1"/>
    <property type="molecule type" value="Genomic_DNA"/>
</dbReference>
<reference evidence="1 2" key="1">
    <citation type="submission" date="2015-01" db="EMBL/GenBank/DDBJ databases">
        <title>Vibrio sp. C94 JCM 19241 whole genome shotgun sequence.</title>
        <authorList>
            <person name="Sawabe T."/>
            <person name="Meirelles P."/>
            <person name="Feng G."/>
            <person name="Sayaka M."/>
            <person name="Hattori M."/>
            <person name="Ohkuma M."/>
        </authorList>
    </citation>
    <scope>NUCLEOTIDE SEQUENCE [LARGE SCALE GENOMIC DNA]</scope>
    <source>
        <strain evidence="2">JCM 19241</strain>
    </source>
</reference>
<dbReference type="AlphaFoldDB" id="A0A0B8QE72"/>
<sequence>MNTASHPILFDKLIDWHQHKHPEYAKANTPNPESEACLHELVSEILEPLQKAFGEVSITYGFNSAELNRYVQRINAKDTGPKEDQHASKELNLKGKRICTRDGASCDLYVEGYENQMHKVALYITQNLPFDRLYFYGKDRPLHVSFGPDHSRYIQYRRTKENGDRVLAKVVTNDKAREYFADF</sequence>
<name>A0A0B8QE72_9VIBR</name>
<evidence type="ECO:0000313" key="2">
    <source>
        <dbReference type="Proteomes" id="UP000031666"/>
    </source>
</evidence>
<reference evidence="1 2" key="2">
    <citation type="submission" date="2015-01" db="EMBL/GenBank/DDBJ databases">
        <authorList>
            <consortium name="NBRP consortium"/>
            <person name="Sawabe T."/>
            <person name="Meirelles P."/>
            <person name="Feng G."/>
            <person name="Sayaka M."/>
            <person name="Hattori M."/>
            <person name="Ohkuma M."/>
        </authorList>
    </citation>
    <scope>NUCLEOTIDE SEQUENCE [LARGE SCALE GENOMIC DNA]</scope>
    <source>
        <strain evidence="2">JCM 19241</strain>
    </source>
</reference>
<proteinExistence type="predicted"/>
<gene>
    <name evidence="1" type="ORF">JCM19241_3219</name>
</gene>